<dbReference type="Proteomes" id="UP000007575">
    <property type="component" value="Chromosome"/>
</dbReference>
<dbReference type="AlphaFoldDB" id="H8GXJ4"/>
<dbReference type="GO" id="GO:0005506">
    <property type="term" value="F:iron ion binding"/>
    <property type="evidence" value="ECO:0007669"/>
    <property type="project" value="InterPro"/>
</dbReference>
<sequence length="744" mass="79493">MTSVGRPVKRIEGRAKVLGKARFAAEYPIRGLVYAAPVLSTIPKGRVTGFDLAAAQAAPGVLAVITHLNAPKLPYLPQTPTLSADPKIGHPLRALQDDRVLFDRQYVAVVVADTLERAEAAAALVKVTYQAEPAALSFAAEKRRAFAPNEARLDPQPENPSDYQRGDPDAGMVKAAARIDATYVVPTEHHNPIEPHATIAVWSPAGTLTLYDKSQWPVSVRSQVARAFGLQAGSVRVLAPFVGGGFGGAGRAWPHVILTALVARAVKRPVKFSLSREQMYGTVGFRPHTEQRVRLGADAGGKLLSLVHEATAQTSTYEEYAEATLHPARMLYACDNVRTTYRLVGMNVSTPTFMRGPGEATGAFALESAMDELAVRLNLDPVELRLRNHAEADPEKKLPWSSKSLRQCYADGAERIGWTRRTPAPGSMRDGRLLVGLGMATAVYPANRTASSAKVLLLADGSAVVHSSSSDMGPGTYTSMAQVAADALGLDVSRVRVEIGDTEYPFAPVQGGSQMMASLGPAVMLSAQEARRKAVVLALSDRRSPLYGLDPAGVTVQGGRLFAAGDPSRGETYAALLARLKVASVEGHQTSGPGSEKDRYSFWSFGAHFVEVTVDPDVLETRVRRVVSSLAVGRVINPRIAHSQALGGVIGGLGMALLEETRRDDRYGRVTNANLSEYLVPVNADVPRLEPAYVEEVEPYLNPLGGKGLGELPIVGVAAAVANAVYHATGKRVRDLPIGIEKLL</sequence>
<dbReference type="GO" id="GO:0016491">
    <property type="term" value="F:oxidoreductase activity"/>
    <property type="evidence" value="ECO:0007669"/>
    <property type="project" value="InterPro"/>
</dbReference>
<dbReference type="InterPro" id="IPR037165">
    <property type="entry name" value="AldOxase/xan_DH_Mopterin-bd_sf"/>
</dbReference>
<dbReference type="Pfam" id="PF01315">
    <property type="entry name" value="Ald_Xan_dh_C"/>
    <property type="match status" value="1"/>
</dbReference>
<dbReference type="SUPFAM" id="SSF54665">
    <property type="entry name" value="CO dehydrogenase molybdoprotein N-domain-like"/>
    <property type="match status" value="1"/>
</dbReference>
<organism evidence="3 4">
    <name type="scientific">Deinococcus gobiensis (strain DSM 21396 / JCM 16679 / CGMCC 1.7299 / I-0)</name>
    <dbReference type="NCBI Taxonomy" id="745776"/>
    <lineage>
        <taxon>Bacteria</taxon>
        <taxon>Thermotogati</taxon>
        <taxon>Deinococcota</taxon>
        <taxon>Deinococci</taxon>
        <taxon>Deinococcales</taxon>
        <taxon>Deinococcaceae</taxon>
        <taxon>Deinococcus</taxon>
    </lineage>
</organism>
<dbReference type="PANTHER" id="PTHR11908">
    <property type="entry name" value="XANTHINE DEHYDROGENASE"/>
    <property type="match status" value="1"/>
</dbReference>
<dbReference type="HOGENOM" id="CLU_001681_2_2_0"/>
<dbReference type="InterPro" id="IPR008274">
    <property type="entry name" value="AldOxase/xan_DH_MoCoBD1"/>
</dbReference>
<dbReference type="RefSeq" id="WP_014684137.1">
    <property type="nucleotide sequence ID" value="NC_017790.1"/>
</dbReference>
<dbReference type="KEGG" id="dgo:DGo_CA0727"/>
<dbReference type="Gene3D" id="3.30.365.10">
    <property type="entry name" value="Aldehyde oxidase/xanthine dehydrogenase, molybdopterin binding domain"/>
    <property type="match status" value="4"/>
</dbReference>
<evidence type="ECO:0000256" key="1">
    <source>
        <dbReference type="SAM" id="MobiDB-lite"/>
    </source>
</evidence>
<dbReference type="Pfam" id="PF20256">
    <property type="entry name" value="MoCoBD_2"/>
    <property type="match status" value="1"/>
</dbReference>
<name>H8GXJ4_DEIGI</name>
<evidence type="ECO:0000313" key="4">
    <source>
        <dbReference type="Proteomes" id="UP000007575"/>
    </source>
</evidence>
<dbReference type="STRING" id="745776.DGo_CA0727"/>
<evidence type="ECO:0000259" key="2">
    <source>
        <dbReference type="SMART" id="SM01008"/>
    </source>
</evidence>
<dbReference type="OrthoDB" id="9759099at2"/>
<dbReference type="Pfam" id="PF02738">
    <property type="entry name" value="MoCoBD_1"/>
    <property type="match status" value="1"/>
</dbReference>
<dbReference type="InterPro" id="IPR036856">
    <property type="entry name" value="Ald_Oxase/Xan_DH_a/b_sf"/>
</dbReference>
<gene>
    <name evidence="3" type="ordered locus">DGo_CA0727</name>
</gene>
<evidence type="ECO:0000313" key="3">
    <source>
        <dbReference type="EMBL" id="AFD24654.1"/>
    </source>
</evidence>
<dbReference type="SUPFAM" id="SSF56003">
    <property type="entry name" value="Molybdenum cofactor-binding domain"/>
    <property type="match status" value="1"/>
</dbReference>
<keyword evidence="4" id="KW-1185">Reference proteome</keyword>
<protein>
    <submittedName>
        <fullName evidence="3">Xanthine dehydrogenase</fullName>
    </submittedName>
</protein>
<feature type="region of interest" description="Disordered" evidence="1">
    <location>
        <begin position="148"/>
        <end position="167"/>
    </location>
</feature>
<dbReference type="SMART" id="SM01008">
    <property type="entry name" value="Ald_Xan_dh_C"/>
    <property type="match status" value="1"/>
</dbReference>
<feature type="domain" description="Aldehyde oxidase/xanthine dehydrogenase a/b hammerhead" evidence="2">
    <location>
        <begin position="18"/>
        <end position="133"/>
    </location>
</feature>
<dbReference type="Gene3D" id="3.90.1170.50">
    <property type="entry name" value="Aldehyde oxidase/xanthine dehydrogenase, a/b hammerhead"/>
    <property type="match status" value="1"/>
</dbReference>
<dbReference type="InterPro" id="IPR000674">
    <property type="entry name" value="Ald_Oxase/Xan_DH_a/b"/>
</dbReference>
<dbReference type="InterPro" id="IPR016208">
    <property type="entry name" value="Ald_Oxase/xanthine_DH-like"/>
</dbReference>
<accession>H8GXJ4</accession>
<dbReference type="PANTHER" id="PTHR11908:SF153">
    <property type="entry name" value="DEHYDROGENASE"/>
    <property type="match status" value="1"/>
</dbReference>
<reference evidence="3 4" key="1">
    <citation type="journal article" date="2012" name="PLoS ONE">
        <title>Genome sequence and transcriptome analysis of the radioresistant bacterium Deinococcus gobiensis: insights into the extreme environmental adaptations.</title>
        <authorList>
            <person name="Yuan M."/>
            <person name="Chen M."/>
            <person name="Zhang W."/>
            <person name="Lu W."/>
            <person name="Wang J."/>
            <person name="Yang M."/>
            <person name="Zhao P."/>
            <person name="Tang R."/>
            <person name="Li X."/>
            <person name="Hao Y."/>
            <person name="Zhou Z."/>
            <person name="Zhan Y."/>
            <person name="Yu H."/>
            <person name="Teng C."/>
            <person name="Yan Y."/>
            <person name="Ping S."/>
            <person name="Wang Y."/>
            <person name="Lin M."/>
        </authorList>
    </citation>
    <scope>NUCLEOTIDE SEQUENCE [LARGE SCALE GENOMIC DNA]</scope>
    <source>
        <strain evidence="3 4">I-0</strain>
    </source>
</reference>
<dbReference type="EMBL" id="CP002191">
    <property type="protein sequence ID" value="AFD24654.1"/>
    <property type="molecule type" value="Genomic_DNA"/>
</dbReference>
<dbReference type="eggNOG" id="COG1529">
    <property type="taxonomic scope" value="Bacteria"/>
</dbReference>
<dbReference type="PATRIC" id="fig|745776.4.peg.744"/>
<dbReference type="InterPro" id="IPR046867">
    <property type="entry name" value="AldOxase/xan_DH_MoCoBD2"/>
</dbReference>
<proteinExistence type="predicted"/>